<proteinExistence type="predicted"/>
<comment type="caution">
    <text evidence="2">The sequence shown here is derived from an EMBL/GenBank/DDBJ whole genome shotgun (WGS) entry which is preliminary data.</text>
</comment>
<dbReference type="PROSITE" id="PS51729">
    <property type="entry name" value="GNAT_YJDJ"/>
    <property type="match status" value="1"/>
</dbReference>
<evidence type="ECO:0000313" key="2">
    <source>
        <dbReference type="EMBL" id="MEF2254291.1"/>
    </source>
</evidence>
<dbReference type="Gene3D" id="3.40.630.30">
    <property type="match status" value="1"/>
</dbReference>
<feature type="domain" description="N-acetyltransferase" evidence="1">
    <location>
        <begin position="36"/>
        <end position="124"/>
    </location>
</feature>
<keyword evidence="2" id="KW-0808">Transferase</keyword>
<dbReference type="InterPro" id="IPR016181">
    <property type="entry name" value="Acyl_CoA_acyltransferase"/>
</dbReference>
<reference evidence="2 3" key="1">
    <citation type="submission" date="2024-01" db="EMBL/GenBank/DDBJ databases">
        <title>the genome sequence of strain Microbacterium schleiferi NBRC 15075.</title>
        <authorList>
            <person name="Ding Y."/>
            <person name="Zhang G."/>
        </authorList>
    </citation>
    <scope>NUCLEOTIDE SEQUENCE [LARGE SCALE GENOMIC DNA]</scope>
    <source>
        <strain evidence="2 3">NBRC 15075</strain>
    </source>
</reference>
<protein>
    <submittedName>
        <fullName evidence="2">GNAT family N-acetyltransferase</fullName>
        <ecNumber evidence="2">2.3.1.-</ecNumber>
    </submittedName>
</protein>
<evidence type="ECO:0000313" key="3">
    <source>
        <dbReference type="Proteomes" id="UP001351900"/>
    </source>
</evidence>
<keyword evidence="3" id="KW-1185">Reference proteome</keyword>
<dbReference type="EC" id="2.3.1.-" evidence="2"/>
<gene>
    <name evidence="2" type="ORF">V2V91_03955</name>
</gene>
<name>A0ABU7V5L5_9MICO</name>
<dbReference type="Pfam" id="PF14542">
    <property type="entry name" value="Acetyltransf_CG"/>
    <property type="match status" value="1"/>
</dbReference>
<dbReference type="InterPro" id="IPR031165">
    <property type="entry name" value="GNAT_YJDJ"/>
</dbReference>
<dbReference type="Proteomes" id="UP001351900">
    <property type="component" value="Unassembled WGS sequence"/>
</dbReference>
<dbReference type="SUPFAM" id="SSF55729">
    <property type="entry name" value="Acyl-CoA N-acyltransferases (Nat)"/>
    <property type="match status" value="1"/>
</dbReference>
<keyword evidence="2" id="KW-0012">Acyltransferase</keyword>
<dbReference type="InterPro" id="IPR045057">
    <property type="entry name" value="Gcn5-rel_NAT"/>
</dbReference>
<dbReference type="GO" id="GO:0016746">
    <property type="term" value="F:acyltransferase activity"/>
    <property type="evidence" value="ECO:0007669"/>
    <property type="project" value="UniProtKB-KW"/>
</dbReference>
<dbReference type="PANTHER" id="PTHR31435:SF10">
    <property type="entry name" value="BSR4717 PROTEIN"/>
    <property type="match status" value="1"/>
</dbReference>
<dbReference type="PANTHER" id="PTHR31435">
    <property type="entry name" value="PROTEIN NATD1"/>
    <property type="match status" value="1"/>
</dbReference>
<accession>A0ABU7V5L5</accession>
<organism evidence="2 3">
    <name type="scientific">Microbacterium schleiferi</name>
    <dbReference type="NCBI Taxonomy" id="69362"/>
    <lineage>
        <taxon>Bacteria</taxon>
        <taxon>Bacillati</taxon>
        <taxon>Actinomycetota</taxon>
        <taxon>Actinomycetes</taxon>
        <taxon>Micrococcales</taxon>
        <taxon>Microbacteriaceae</taxon>
        <taxon>Microbacterium</taxon>
    </lineage>
</organism>
<sequence>MPAKPVLAEHRGRHLRWEEATKGQVMTDTDVTPEVVRNDDKGRYEISLDGALAGFTELVADDQGRLVFPHTEIDPAFSGRGLGTELIGQAMTDVASRGETVVPECSFVVRYLQKHEVNGLDIAWPHGSAPA</sequence>
<dbReference type="EMBL" id="JAZHOV010000002">
    <property type="protein sequence ID" value="MEF2254291.1"/>
    <property type="molecule type" value="Genomic_DNA"/>
</dbReference>
<dbReference type="RefSeq" id="WP_331790869.1">
    <property type="nucleotide sequence ID" value="NZ_BAAAUO010000005.1"/>
</dbReference>
<evidence type="ECO:0000259" key="1">
    <source>
        <dbReference type="PROSITE" id="PS51729"/>
    </source>
</evidence>